<organism evidence="2">
    <name type="scientific">marine metagenome</name>
    <dbReference type="NCBI Taxonomy" id="408172"/>
    <lineage>
        <taxon>unclassified sequences</taxon>
        <taxon>metagenomes</taxon>
        <taxon>ecological metagenomes</taxon>
    </lineage>
</organism>
<accession>A0A382DV29</accession>
<keyword evidence="1" id="KW-0812">Transmembrane</keyword>
<protein>
    <recommendedName>
        <fullName evidence="3">Heme exporter protein D</fullName>
    </recommendedName>
</protein>
<reference evidence="2" key="1">
    <citation type="submission" date="2018-05" db="EMBL/GenBank/DDBJ databases">
        <authorList>
            <person name="Lanie J.A."/>
            <person name="Ng W.-L."/>
            <person name="Kazmierczak K.M."/>
            <person name="Andrzejewski T.M."/>
            <person name="Davidsen T.M."/>
            <person name="Wayne K.J."/>
            <person name="Tettelin H."/>
            <person name="Glass J.I."/>
            <person name="Rusch D."/>
            <person name="Podicherti R."/>
            <person name="Tsui H.-C.T."/>
            <person name="Winkler M.E."/>
        </authorList>
    </citation>
    <scope>NUCLEOTIDE SEQUENCE</scope>
</reference>
<evidence type="ECO:0008006" key="3">
    <source>
        <dbReference type="Google" id="ProtNLM"/>
    </source>
</evidence>
<dbReference type="EMBL" id="UINC01040975">
    <property type="protein sequence ID" value="SVB41601.1"/>
    <property type="molecule type" value="Genomic_DNA"/>
</dbReference>
<keyword evidence="1" id="KW-0472">Membrane</keyword>
<proteinExistence type="predicted"/>
<sequence>MIEEIIFMKGYGSYVWSAFSFTLISFATLYALIKINLVKEQNKFTVKFGLLNDAEVKVAKAQSTNREILLSRISSKI</sequence>
<evidence type="ECO:0000256" key="1">
    <source>
        <dbReference type="SAM" id="Phobius"/>
    </source>
</evidence>
<name>A0A382DV29_9ZZZZ</name>
<gene>
    <name evidence="2" type="ORF">METZ01_LOCUS194455</name>
</gene>
<keyword evidence="1" id="KW-1133">Transmembrane helix</keyword>
<feature type="transmembrane region" description="Helical" evidence="1">
    <location>
        <begin position="14"/>
        <end position="33"/>
    </location>
</feature>
<evidence type="ECO:0000313" key="2">
    <source>
        <dbReference type="EMBL" id="SVB41601.1"/>
    </source>
</evidence>
<dbReference type="AlphaFoldDB" id="A0A382DV29"/>